<keyword evidence="1" id="KW-0472">Membrane</keyword>
<proteinExistence type="predicted"/>
<gene>
    <name evidence="2" type="ORF">METZ01_LOCUS442892</name>
</gene>
<name>A0A382Z5M9_9ZZZZ</name>
<reference evidence="2" key="1">
    <citation type="submission" date="2018-05" db="EMBL/GenBank/DDBJ databases">
        <authorList>
            <person name="Lanie J.A."/>
            <person name="Ng W.-L."/>
            <person name="Kazmierczak K.M."/>
            <person name="Andrzejewski T.M."/>
            <person name="Davidsen T.M."/>
            <person name="Wayne K.J."/>
            <person name="Tettelin H."/>
            <person name="Glass J.I."/>
            <person name="Rusch D."/>
            <person name="Podicherti R."/>
            <person name="Tsui H.-C.T."/>
            <person name="Winkler M.E."/>
        </authorList>
    </citation>
    <scope>NUCLEOTIDE SEQUENCE</scope>
</reference>
<keyword evidence="1" id="KW-0812">Transmembrane</keyword>
<protein>
    <submittedName>
        <fullName evidence="2">Uncharacterized protein</fullName>
    </submittedName>
</protein>
<feature type="transmembrane region" description="Helical" evidence="1">
    <location>
        <begin position="27"/>
        <end position="47"/>
    </location>
</feature>
<dbReference type="EMBL" id="UINC01180706">
    <property type="protein sequence ID" value="SVD90038.1"/>
    <property type="molecule type" value="Genomic_DNA"/>
</dbReference>
<accession>A0A382Z5M9</accession>
<evidence type="ECO:0000313" key="2">
    <source>
        <dbReference type="EMBL" id="SVD90038.1"/>
    </source>
</evidence>
<sequence>MEDPRSVGGQILMLYRMGQYALVERRWFFTARSALILATAALLVAGWKPLQAQSPE</sequence>
<evidence type="ECO:0000256" key="1">
    <source>
        <dbReference type="SAM" id="Phobius"/>
    </source>
</evidence>
<dbReference type="AlphaFoldDB" id="A0A382Z5M9"/>
<feature type="non-terminal residue" evidence="2">
    <location>
        <position position="56"/>
    </location>
</feature>
<organism evidence="2">
    <name type="scientific">marine metagenome</name>
    <dbReference type="NCBI Taxonomy" id="408172"/>
    <lineage>
        <taxon>unclassified sequences</taxon>
        <taxon>metagenomes</taxon>
        <taxon>ecological metagenomes</taxon>
    </lineage>
</organism>
<keyword evidence="1" id="KW-1133">Transmembrane helix</keyword>